<name>A0A914UTQ7_9BILA</name>
<dbReference type="AlphaFoldDB" id="A0A914UTQ7"/>
<organism evidence="2 3">
    <name type="scientific">Plectus sambesii</name>
    <dbReference type="NCBI Taxonomy" id="2011161"/>
    <lineage>
        <taxon>Eukaryota</taxon>
        <taxon>Metazoa</taxon>
        <taxon>Ecdysozoa</taxon>
        <taxon>Nematoda</taxon>
        <taxon>Chromadorea</taxon>
        <taxon>Plectida</taxon>
        <taxon>Plectina</taxon>
        <taxon>Plectoidea</taxon>
        <taxon>Plectidae</taxon>
        <taxon>Plectus</taxon>
    </lineage>
</organism>
<sequence length="135" mass="15623">MATSTIALIFFVALAALSFEQAESGQVYDSVPLAKRFGLDLAPELQGGGKRRTFADLYLPMPSFLRHPRYTLPHLPSMKDWKAFDSKEIKRSDQDRLNLHWMRQDRFSSASSSRPRGRVVMHVERQKFGRNRPYH</sequence>
<feature type="chain" id="PRO_5037502188" evidence="1">
    <location>
        <begin position="25"/>
        <end position="135"/>
    </location>
</feature>
<proteinExistence type="predicted"/>
<accession>A0A914UTQ7</accession>
<reference evidence="3" key="1">
    <citation type="submission" date="2022-11" db="UniProtKB">
        <authorList>
            <consortium name="WormBaseParasite"/>
        </authorList>
    </citation>
    <scope>IDENTIFICATION</scope>
</reference>
<feature type="signal peptide" evidence="1">
    <location>
        <begin position="1"/>
        <end position="24"/>
    </location>
</feature>
<keyword evidence="1" id="KW-0732">Signal</keyword>
<protein>
    <submittedName>
        <fullName evidence="3">Uncharacterized protein</fullName>
    </submittedName>
</protein>
<evidence type="ECO:0000256" key="1">
    <source>
        <dbReference type="SAM" id="SignalP"/>
    </source>
</evidence>
<dbReference type="WBParaSite" id="PSAMB.scaffold12552size2711.g34932.t1">
    <property type="protein sequence ID" value="PSAMB.scaffold12552size2711.g34932.t1"/>
    <property type="gene ID" value="PSAMB.scaffold12552size2711.g34932"/>
</dbReference>
<evidence type="ECO:0000313" key="3">
    <source>
        <dbReference type="WBParaSite" id="PSAMB.scaffold12552size2711.g34932.t1"/>
    </source>
</evidence>
<evidence type="ECO:0000313" key="2">
    <source>
        <dbReference type="Proteomes" id="UP000887566"/>
    </source>
</evidence>
<dbReference type="Proteomes" id="UP000887566">
    <property type="component" value="Unplaced"/>
</dbReference>
<keyword evidence="2" id="KW-1185">Reference proteome</keyword>